<evidence type="ECO:0000256" key="1">
    <source>
        <dbReference type="SAM" id="Phobius"/>
    </source>
</evidence>
<sequence length="170" mass="18635">MIGRTIRSHLPYFCVSLAVYGICFAFGAVIVSEKLTIHPTSMAFWPTLAHNFMVGAILMFGGWLTLGVVNTVYLAYNAAMLGAIVKGVMKGYGLHPIITGILPHGITEIMSHLLFCTLGYETWRLLHIVKKRARAEETEPLHIRDVVLLFTAASILLVISALIEATVSHA</sequence>
<evidence type="ECO:0000313" key="3">
    <source>
        <dbReference type="Proteomes" id="UP000032522"/>
    </source>
</evidence>
<feature type="transmembrane region" description="Helical" evidence="1">
    <location>
        <begin position="12"/>
        <end position="32"/>
    </location>
</feature>
<dbReference type="InterPro" id="IPR002798">
    <property type="entry name" value="SpoIIM-like"/>
</dbReference>
<evidence type="ECO:0000313" key="2">
    <source>
        <dbReference type="EMBL" id="KJE26004.1"/>
    </source>
</evidence>
<comment type="caution">
    <text evidence="2">The sequence shown here is derived from an EMBL/GenBank/DDBJ whole genome shotgun (WGS) entry which is preliminary data.</text>
</comment>
<accession>A0A0D8BPS3</accession>
<dbReference type="RefSeq" id="WP_044730625.1">
    <property type="nucleotide sequence ID" value="NZ_JYBP01000003.1"/>
</dbReference>
<keyword evidence="1" id="KW-1133">Transmembrane helix</keyword>
<dbReference type="Pfam" id="PF01944">
    <property type="entry name" value="SpoIIM"/>
    <property type="match status" value="1"/>
</dbReference>
<feature type="transmembrane region" description="Helical" evidence="1">
    <location>
        <begin position="52"/>
        <end position="76"/>
    </location>
</feature>
<dbReference type="EMBL" id="JYBP01000003">
    <property type="protein sequence ID" value="KJE26004.1"/>
    <property type="molecule type" value="Genomic_DNA"/>
</dbReference>
<proteinExistence type="predicted"/>
<keyword evidence="1" id="KW-0812">Transmembrane</keyword>
<name>A0A0D8BPS3_GEOKU</name>
<gene>
    <name evidence="2" type="ORF">LG52_291</name>
</gene>
<dbReference type="OrthoDB" id="2971758at2"/>
<dbReference type="AlphaFoldDB" id="A0A0D8BPS3"/>
<organism evidence="2 3">
    <name type="scientific">Geobacillus kaustophilus</name>
    <dbReference type="NCBI Taxonomy" id="1462"/>
    <lineage>
        <taxon>Bacteria</taxon>
        <taxon>Bacillati</taxon>
        <taxon>Bacillota</taxon>
        <taxon>Bacilli</taxon>
        <taxon>Bacillales</taxon>
        <taxon>Anoxybacillaceae</taxon>
        <taxon>Geobacillus</taxon>
        <taxon>Geobacillus thermoleovorans group</taxon>
    </lineage>
</organism>
<protein>
    <recommendedName>
        <fullName evidence="4">Stage II sporulation protein M</fullName>
    </recommendedName>
</protein>
<keyword evidence="1" id="KW-0472">Membrane</keyword>
<evidence type="ECO:0008006" key="4">
    <source>
        <dbReference type="Google" id="ProtNLM"/>
    </source>
</evidence>
<feature type="transmembrane region" description="Helical" evidence="1">
    <location>
        <begin position="146"/>
        <end position="167"/>
    </location>
</feature>
<reference evidence="2 3" key="1">
    <citation type="submission" date="2015-01" db="EMBL/GenBank/DDBJ databases">
        <authorList>
            <person name="Filippidou S."/>
            <person name="Jeanneret N."/>
            <person name="Russel-Delif L."/>
            <person name="Junier T."/>
            <person name="Wunderlin T."/>
            <person name="Molina V."/>
            <person name="Johnson S.L."/>
            <person name="Davenport K.W."/>
            <person name="Chain P.S."/>
            <person name="Dorador C."/>
            <person name="Junier P."/>
        </authorList>
    </citation>
    <scope>NUCLEOTIDE SEQUENCE [LARGE SCALE GENOMIC DNA]</scope>
    <source>
        <strain evidence="2 3">Et7/4</strain>
    </source>
</reference>
<dbReference type="PATRIC" id="fig|1462.6.peg.403"/>
<dbReference type="Proteomes" id="UP000032522">
    <property type="component" value="Unassembled WGS sequence"/>
</dbReference>